<feature type="region of interest" description="Disordered" evidence="1">
    <location>
        <begin position="41"/>
        <end position="88"/>
    </location>
</feature>
<feature type="compositionally biased region" description="Basic residues" evidence="1">
    <location>
        <begin position="70"/>
        <end position="84"/>
    </location>
</feature>
<dbReference type="RefSeq" id="XP_016931375.3">
    <property type="nucleotide sequence ID" value="XM_017075886.4"/>
</dbReference>
<feature type="compositionally biased region" description="Acidic residues" evidence="1">
    <location>
        <begin position="143"/>
        <end position="164"/>
    </location>
</feature>
<evidence type="ECO:0000313" key="2">
    <source>
        <dbReference type="Proteomes" id="UP001652628"/>
    </source>
</evidence>
<evidence type="ECO:0000256" key="1">
    <source>
        <dbReference type="SAM" id="MobiDB-lite"/>
    </source>
</evidence>
<keyword evidence="2" id="KW-1185">Reference proteome</keyword>
<evidence type="ECO:0000313" key="3">
    <source>
        <dbReference type="RefSeq" id="XP_016931375.3"/>
    </source>
</evidence>
<gene>
    <name evidence="3" type="primary">LOC108010894</name>
</gene>
<feature type="compositionally biased region" description="Basic and acidic residues" evidence="1">
    <location>
        <begin position="208"/>
        <end position="226"/>
    </location>
</feature>
<dbReference type="GeneID" id="108010894"/>
<name>A0AB39ZAJ5_DROSZ</name>
<feature type="compositionally biased region" description="Polar residues" evidence="1">
    <location>
        <begin position="189"/>
        <end position="207"/>
    </location>
</feature>
<protein>
    <submittedName>
        <fullName evidence="3">Uncharacterized protein</fullName>
    </submittedName>
</protein>
<organism evidence="2 3">
    <name type="scientific">Drosophila suzukii</name>
    <name type="common">Spotted-wing drosophila fruit fly</name>
    <dbReference type="NCBI Taxonomy" id="28584"/>
    <lineage>
        <taxon>Eukaryota</taxon>
        <taxon>Metazoa</taxon>
        <taxon>Ecdysozoa</taxon>
        <taxon>Arthropoda</taxon>
        <taxon>Hexapoda</taxon>
        <taxon>Insecta</taxon>
        <taxon>Pterygota</taxon>
        <taxon>Neoptera</taxon>
        <taxon>Endopterygota</taxon>
        <taxon>Diptera</taxon>
        <taxon>Brachycera</taxon>
        <taxon>Muscomorpha</taxon>
        <taxon>Ephydroidea</taxon>
        <taxon>Drosophilidae</taxon>
        <taxon>Drosophila</taxon>
        <taxon>Sophophora</taxon>
    </lineage>
</organism>
<feature type="region of interest" description="Disordered" evidence="1">
    <location>
        <begin position="135"/>
        <end position="242"/>
    </location>
</feature>
<sequence>MSRRGGRNNIPFFHRQAAALINSRAMQNFLSRQRFQIVPPGGYRRSRINGSRRYASASQRGRNSTSRNRGNSRRRNGRRRRARRSQAELPERNITINIDPMNLLSAFDAVISWCREPTSVSLQVETTEENLNFIFTPDGVAQNEDDEEQNSNDGTDDQDTEDANEQNPRQQDQDIGESADDQETDEGANDQNPGQEVRGSNENTNDQNPRRELGRSNENTNDRNSRQEGLGSDENANNQEDH</sequence>
<accession>A0AB39ZAJ5</accession>
<feature type="compositionally biased region" description="Acidic residues" evidence="1">
    <location>
        <begin position="174"/>
        <end position="188"/>
    </location>
</feature>
<proteinExistence type="predicted"/>
<reference evidence="2" key="1">
    <citation type="submission" date="2025-05" db="UniProtKB">
        <authorList>
            <consortium name="RefSeq"/>
        </authorList>
    </citation>
    <scope>NUCLEOTIDE SEQUENCE [LARGE SCALE GENOMIC DNA]</scope>
</reference>
<feature type="compositionally biased region" description="Low complexity" evidence="1">
    <location>
        <begin position="60"/>
        <end position="69"/>
    </location>
</feature>
<dbReference type="Proteomes" id="UP001652628">
    <property type="component" value="Chromosome 2L"/>
</dbReference>
<reference evidence="3" key="2">
    <citation type="submission" date="2025-08" db="UniProtKB">
        <authorList>
            <consortium name="RefSeq"/>
        </authorList>
    </citation>
    <scope>IDENTIFICATION</scope>
</reference>
<dbReference type="AlphaFoldDB" id="A0AB39ZAJ5"/>